<evidence type="ECO:0000256" key="6">
    <source>
        <dbReference type="SAM" id="Phobius"/>
    </source>
</evidence>
<dbReference type="PANTHER" id="PTHR38825:SF1">
    <property type="entry name" value="TRANSPORTER, LYSE FAMILY"/>
    <property type="match status" value="1"/>
</dbReference>
<keyword evidence="5 6" id="KW-0472">Membrane</keyword>
<dbReference type="EMBL" id="SOJK01000159">
    <property type="protein sequence ID" value="TET45613.1"/>
    <property type="molecule type" value="Genomic_DNA"/>
</dbReference>
<evidence type="ECO:0000256" key="1">
    <source>
        <dbReference type="ARBA" id="ARBA00004651"/>
    </source>
</evidence>
<evidence type="ECO:0000313" key="7">
    <source>
        <dbReference type="EMBL" id="TET45613.1"/>
    </source>
</evidence>
<evidence type="ECO:0000256" key="2">
    <source>
        <dbReference type="ARBA" id="ARBA00022475"/>
    </source>
</evidence>
<dbReference type="InterPro" id="IPR001123">
    <property type="entry name" value="LeuE-type"/>
</dbReference>
<feature type="transmembrane region" description="Helical" evidence="6">
    <location>
        <begin position="214"/>
        <end position="235"/>
    </location>
</feature>
<dbReference type="Pfam" id="PF01810">
    <property type="entry name" value="LysE"/>
    <property type="match status" value="1"/>
</dbReference>
<reference evidence="7 8" key="1">
    <citation type="submission" date="2019-03" db="EMBL/GenBank/DDBJ databases">
        <title>Metabolic potential of uncultured bacteria and archaea associated with petroleum seepage in deep-sea sediments.</title>
        <authorList>
            <person name="Dong X."/>
            <person name="Hubert C."/>
        </authorList>
    </citation>
    <scope>NUCLEOTIDE SEQUENCE [LARGE SCALE GENOMIC DNA]</scope>
    <source>
        <strain evidence="7">E29_bin78</strain>
    </source>
</reference>
<proteinExistence type="predicted"/>
<evidence type="ECO:0000256" key="4">
    <source>
        <dbReference type="ARBA" id="ARBA00022989"/>
    </source>
</evidence>
<feature type="transmembrane region" description="Helical" evidence="6">
    <location>
        <begin position="75"/>
        <end position="95"/>
    </location>
</feature>
<keyword evidence="4 6" id="KW-1133">Transmembrane helix</keyword>
<keyword evidence="3 6" id="KW-0812">Transmembrane</keyword>
<dbReference type="AlphaFoldDB" id="A0A523USU0"/>
<dbReference type="GO" id="GO:0006865">
    <property type="term" value="P:amino acid transport"/>
    <property type="evidence" value="ECO:0007669"/>
    <property type="project" value="InterPro"/>
</dbReference>
<organism evidence="7 8">
    <name type="scientific">Aerophobetes bacterium</name>
    <dbReference type="NCBI Taxonomy" id="2030807"/>
    <lineage>
        <taxon>Bacteria</taxon>
        <taxon>Candidatus Aerophobota</taxon>
    </lineage>
</organism>
<dbReference type="PANTHER" id="PTHR38825">
    <property type="entry name" value="LYSINE EXPORTER PROTEIN (LYSE/YGGA)"/>
    <property type="match status" value="1"/>
</dbReference>
<comment type="caution">
    <text evidence="7">The sequence shown here is derived from an EMBL/GenBank/DDBJ whole genome shotgun (WGS) entry which is preliminary data.</text>
</comment>
<protein>
    <submittedName>
        <fullName evidence="7">Lysine transporter LysE</fullName>
    </submittedName>
</protein>
<feature type="transmembrane region" description="Helical" evidence="6">
    <location>
        <begin position="35"/>
        <end position="55"/>
    </location>
</feature>
<dbReference type="GO" id="GO:0005886">
    <property type="term" value="C:plasma membrane"/>
    <property type="evidence" value="ECO:0007669"/>
    <property type="project" value="UniProtKB-SubCell"/>
</dbReference>
<evidence type="ECO:0000256" key="3">
    <source>
        <dbReference type="ARBA" id="ARBA00022692"/>
    </source>
</evidence>
<feature type="transmembrane region" description="Helical" evidence="6">
    <location>
        <begin position="141"/>
        <end position="159"/>
    </location>
</feature>
<keyword evidence="2" id="KW-1003">Cell membrane</keyword>
<feature type="transmembrane region" description="Helical" evidence="6">
    <location>
        <begin position="102"/>
        <end position="121"/>
    </location>
</feature>
<gene>
    <name evidence="7" type="ORF">E3J59_03685</name>
</gene>
<name>A0A523USU0_UNCAE</name>
<evidence type="ECO:0000256" key="5">
    <source>
        <dbReference type="ARBA" id="ARBA00023136"/>
    </source>
</evidence>
<accession>A0A523USU0</accession>
<evidence type="ECO:0000313" key="8">
    <source>
        <dbReference type="Proteomes" id="UP000320679"/>
    </source>
</evidence>
<comment type="subcellular location">
    <subcellularLocation>
        <location evidence="1">Cell membrane</location>
        <topology evidence="1">Multi-pass membrane protein</topology>
    </subcellularLocation>
</comment>
<dbReference type="Proteomes" id="UP000320679">
    <property type="component" value="Unassembled WGS sequence"/>
</dbReference>
<feature type="transmembrane region" description="Helical" evidence="6">
    <location>
        <begin position="171"/>
        <end position="194"/>
    </location>
</feature>
<sequence length="236" mass="26072">MEKIFIENEKKTISKCLQKRGTKSERVGFFEGREAVLALFLFSVIVISLSGVMMPGPVFAMTVARSYKSSLAGPLVALGHGVIEIPLMLLIYFGFASFFKLGAVQVIIGVAGGFILIWMGLSMIRNRATQLTESEDPPYSSLVGGVITSTANPYFFLWWATIGSALIMRSIAFGIIGFVLLMIVHWSCDLIWYSLVSLTVHRTNHLWGSRLHEIIFIVCGLLLLGFGIWFIGSVLI</sequence>